<evidence type="ECO:0000313" key="1">
    <source>
        <dbReference type="EMBL" id="MCB4820132.1"/>
    </source>
</evidence>
<protein>
    <submittedName>
        <fullName evidence="1">Uncharacterized protein</fullName>
    </submittedName>
</protein>
<dbReference type="EMBL" id="JAJAQI010000001">
    <property type="protein sequence ID" value="MCB4820132.1"/>
    <property type="molecule type" value="Genomic_DNA"/>
</dbReference>
<accession>A0A9X1L997</accession>
<dbReference type="RefSeq" id="WP_226602948.1">
    <property type="nucleotide sequence ID" value="NZ_JAJAQI010000001.1"/>
</dbReference>
<comment type="caution">
    <text evidence="1">The sequence shown here is derived from an EMBL/GenBank/DDBJ whole genome shotgun (WGS) entry which is preliminary data.</text>
</comment>
<evidence type="ECO:0000313" key="2">
    <source>
        <dbReference type="Proteomes" id="UP001139311"/>
    </source>
</evidence>
<keyword evidence="2" id="KW-1185">Reference proteome</keyword>
<sequence>MTVTVAAVTGPGSPAPPFLPVEGARAPQPLLGAALAALPAARGCVALLLPPAPRLGAGPARWRMAEAILRDAAAIGGGALLRSAAGGTLLLGASPAAAARAAAALGSLAGVAQPLPLWRLPEEAEAVLAWAAAQAPAPAPQPAPALPVTGLHQALDGLAAEAVLQADALVAPSGALRGRRLRLLRPAVAAALGPLAQDPDLLAHAEDRLAARLLPGLAAWARDLPGLRLIPLPGDRLPAPALRPGATGVLPLAALAAPDFPDRRQELAGRGWGVALDGLDAASLGLLDLQRLPADLLLLRWSPGLAAPGPAAALRALDPARLILAGGRDAAARDFAAASGMLLARPA</sequence>
<proteinExistence type="predicted"/>
<dbReference type="AlphaFoldDB" id="A0A9X1L997"/>
<dbReference type="Proteomes" id="UP001139311">
    <property type="component" value="Unassembled WGS sequence"/>
</dbReference>
<gene>
    <name evidence="1" type="ORF">LHA35_00105</name>
</gene>
<reference evidence="1" key="1">
    <citation type="submission" date="2021-10" db="EMBL/GenBank/DDBJ databases">
        <title>Roseicella aerolatum sp. nov., isolated from aerosols of e-waste dismantling site.</title>
        <authorList>
            <person name="Qin T."/>
        </authorList>
    </citation>
    <scope>NUCLEOTIDE SEQUENCE</scope>
    <source>
        <strain evidence="1">GB24</strain>
    </source>
</reference>
<name>A0A9X1L997_9PROT</name>
<organism evidence="1 2">
    <name type="scientific">Roseicella aerolata</name>
    <dbReference type="NCBI Taxonomy" id="2883479"/>
    <lineage>
        <taxon>Bacteria</taxon>
        <taxon>Pseudomonadati</taxon>
        <taxon>Pseudomonadota</taxon>
        <taxon>Alphaproteobacteria</taxon>
        <taxon>Acetobacterales</taxon>
        <taxon>Roseomonadaceae</taxon>
        <taxon>Roseicella</taxon>
    </lineage>
</organism>